<accession>A0A8S0W1D1</accession>
<keyword evidence="1" id="KW-1133">Transmembrane helix</keyword>
<keyword evidence="4" id="KW-1185">Reference proteome</keyword>
<dbReference type="AlphaFoldDB" id="A0A8S0W1D1"/>
<evidence type="ECO:0000259" key="2">
    <source>
        <dbReference type="Pfam" id="PF01755"/>
    </source>
</evidence>
<dbReference type="OrthoDB" id="47375at2759"/>
<protein>
    <recommendedName>
        <fullName evidence="2">Glycosyl transferase family 25 domain-containing protein</fullName>
    </recommendedName>
</protein>
<keyword evidence="1" id="KW-0812">Transmembrane</keyword>
<proteinExistence type="predicted"/>
<dbReference type="Pfam" id="PF01755">
    <property type="entry name" value="Glyco_transf_25"/>
    <property type="match status" value="1"/>
</dbReference>
<feature type="domain" description="Glycosyl transferase family 25" evidence="2">
    <location>
        <begin position="180"/>
        <end position="306"/>
    </location>
</feature>
<dbReference type="InterPro" id="IPR002654">
    <property type="entry name" value="Glyco_trans_25"/>
</dbReference>
<dbReference type="Proteomes" id="UP000467700">
    <property type="component" value="Unassembled WGS sequence"/>
</dbReference>
<reference evidence="3 4" key="1">
    <citation type="submission" date="2020-01" db="EMBL/GenBank/DDBJ databases">
        <authorList>
            <person name="Gupta K D."/>
        </authorList>
    </citation>
    <scope>NUCLEOTIDE SEQUENCE [LARGE SCALE GENOMIC DNA]</scope>
</reference>
<sequence length="378" mass="42323">MPVKIPCLIARRSVLLLLVAFGFFVLLPFWQNANNNIHQTDTDSSLGLGVADAIYVISLPARHDRRKDMEKIRLSLNLSWTYVDALPSANPLVGIMMQWITLVRNRPPYLTRSDDSPSPDKTSFSWPEDAETMNELDFWNVDPWPSLFGVPISSSLQPLASATQDFTIASNASKLPEHLILTPSRVACWYSHLCVIQKIANSGDSVSIILEDDIDMERDIHAHLQNIWPNLPLDWDIVFLGGNSPACPRPGAYHRYLGHCWSNESLHPPLTPAEHHYASIHKSVSPKCTHAYALSRKGARRLLVHLRYPPFAFSRAIDQAIAWLVESGRLKSYSVVPSLVVQRKVSTSDVMVGKGTGSKWKDRLTNGILQDLETSESS</sequence>
<gene>
    <name evidence="3" type="ORF">AAE3_LOCUS8613</name>
</gene>
<name>A0A8S0W1D1_CYCAE</name>
<comment type="caution">
    <text evidence="3">The sequence shown here is derived from an EMBL/GenBank/DDBJ whole genome shotgun (WGS) entry which is preliminary data.</text>
</comment>
<feature type="transmembrane region" description="Helical" evidence="1">
    <location>
        <begin position="12"/>
        <end position="30"/>
    </location>
</feature>
<evidence type="ECO:0000256" key="1">
    <source>
        <dbReference type="SAM" id="Phobius"/>
    </source>
</evidence>
<keyword evidence="1" id="KW-0472">Membrane</keyword>
<dbReference type="EMBL" id="CACVBS010000054">
    <property type="protein sequence ID" value="CAA7266325.1"/>
    <property type="molecule type" value="Genomic_DNA"/>
</dbReference>
<organism evidence="3 4">
    <name type="scientific">Cyclocybe aegerita</name>
    <name type="common">Black poplar mushroom</name>
    <name type="synonym">Agrocybe aegerita</name>
    <dbReference type="NCBI Taxonomy" id="1973307"/>
    <lineage>
        <taxon>Eukaryota</taxon>
        <taxon>Fungi</taxon>
        <taxon>Dikarya</taxon>
        <taxon>Basidiomycota</taxon>
        <taxon>Agaricomycotina</taxon>
        <taxon>Agaricomycetes</taxon>
        <taxon>Agaricomycetidae</taxon>
        <taxon>Agaricales</taxon>
        <taxon>Agaricineae</taxon>
        <taxon>Bolbitiaceae</taxon>
        <taxon>Cyclocybe</taxon>
    </lineage>
</organism>
<evidence type="ECO:0000313" key="3">
    <source>
        <dbReference type="EMBL" id="CAA7266325.1"/>
    </source>
</evidence>
<evidence type="ECO:0000313" key="4">
    <source>
        <dbReference type="Proteomes" id="UP000467700"/>
    </source>
</evidence>